<organism evidence="2 3">
    <name type="scientific">Trametes coccinea (strain BRFM310)</name>
    <name type="common">Pycnoporus coccineus</name>
    <dbReference type="NCBI Taxonomy" id="1353009"/>
    <lineage>
        <taxon>Eukaryota</taxon>
        <taxon>Fungi</taxon>
        <taxon>Dikarya</taxon>
        <taxon>Basidiomycota</taxon>
        <taxon>Agaricomycotina</taxon>
        <taxon>Agaricomycetes</taxon>
        <taxon>Polyporales</taxon>
        <taxon>Polyporaceae</taxon>
        <taxon>Trametes</taxon>
    </lineage>
</organism>
<protein>
    <submittedName>
        <fullName evidence="2">Uncharacterized protein</fullName>
    </submittedName>
</protein>
<dbReference type="EMBL" id="KZ084180">
    <property type="protein sequence ID" value="OSC96471.1"/>
    <property type="molecule type" value="Genomic_DNA"/>
</dbReference>
<keyword evidence="3" id="KW-1185">Reference proteome</keyword>
<accession>A0A1Y2I9A5</accession>
<evidence type="ECO:0000256" key="1">
    <source>
        <dbReference type="SAM" id="MobiDB-lite"/>
    </source>
</evidence>
<feature type="compositionally biased region" description="Polar residues" evidence="1">
    <location>
        <begin position="222"/>
        <end position="242"/>
    </location>
</feature>
<dbReference type="AlphaFoldDB" id="A0A1Y2I9A5"/>
<proteinExistence type="predicted"/>
<evidence type="ECO:0000313" key="2">
    <source>
        <dbReference type="EMBL" id="OSC96471.1"/>
    </source>
</evidence>
<dbReference type="STRING" id="1353009.A0A1Y2I9A5"/>
<name>A0A1Y2I9A5_TRAC3</name>
<dbReference type="Proteomes" id="UP000193067">
    <property type="component" value="Unassembled WGS sequence"/>
</dbReference>
<gene>
    <name evidence="2" type="ORF">PYCCODRAFT_1306922</name>
</gene>
<evidence type="ECO:0000313" key="3">
    <source>
        <dbReference type="Proteomes" id="UP000193067"/>
    </source>
</evidence>
<sequence>MFHGEPPYPKRHRTFCDTRDFVVARQEFFEELIDLPTGGRRAPQAMYANYRDVLIRGRAQEHTKDQHVPGFHLLDAVKSPQSSGCKSAGCNASDPGAEARRRSLATHFGGMRVVNRVQGQSICLWEGCMQTTTWSIPSSHSTGTSISREELGLISERLGEQGESIAKARFEHRLKGPMPSSATIAGPLPHPPAHQPHLIPHTPLASSAPAPTDVPVPGPTPASVSTAGPSHLASTQSASSPTVLGKRRADPSASENALPAKRTRGPPPVPQGEVTCRWDGCTETVSRGRPQEHVRHAHFRAVPSKNELDVFPPPHQPPPFP</sequence>
<reference evidence="2 3" key="1">
    <citation type="journal article" date="2015" name="Biotechnol. Biofuels">
        <title>Enhanced degradation of softwood versus hardwood by the white-rot fungus Pycnoporus coccineus.</title>
        <authorList>
            <person name="Couturier M."/>
            <person name="Navarro D."/>
            <person name="Chevret D."/>
            <person name="Henrissat B."/>
            <person name="Piumi F."/>
            <person name="Ruiz-Duenas F.J."/>
            <person name="Martinez A.T."/>
            <person name="Grigoriev I.V."/>
            <person name="Riley R."/>
            <person name="Lipzen A."/>
            <person name="Berrin J.G."/>
            <person name="Master E.R."/>
            <person name="Rosso M.N."/>
        </authorList>
    </citation>
    <scope>NUCLEOTIDE SEQUENCE [LARGE SCALE GENOMIC DNA]</scope>
    <source>
        <strain evidence="2 3">BRFM310</strain>
    </source>
</reference>
<feature type="region of interest" description="Disordered" evidence="1">
    <location>
        <begin position="176"/>
        <end position="275"/>
    </location>
</feature>